<reference evidence="9" key="2">
    <citation type="journal article" date="2022" name="Nat. Microbiol.">
        <title>A closed Candidatus Odinarchaeum chromosome exposes Asgard archaeal viruses.</title>
        <authorList>
            <person name="Tamarit D."/>
            <person name="Caceres E.F."/>
            <person name="Krupovic M."/>
            <person name="Nijland R."/>
            <person name="Eme L."/>
            <person name="Robinson N.P."/>
            <person name="Ettema T.J.G."/>
        </authorList>
    </citation>
    <scope>NUCLEOTIDE SEQUENCE</scope>
    <source>
        <strain evidence="9">LCB_4</strain>
    </source>
</reference>
<dbReference type="Gene3D" id="3.30.390.50">
    <property type="entry name" value="CO dehydrogenase flavoprotein, C-terminal domain"/>
    <property type="match status" value="1"/>
</dbReference>
<dbReference type="InterPro" id="IPR050664">
    <property type="entry name" value="Octanoyltrans_LipM/LipL"/>
</dbReference>
<evidence type="ECO:0000256" key="3">
    <source>
        <dbReference type="ARBA" id="ARBA00012367"/>
    </source>
</evidence>
<dbReference type="InterPro" id="IPR019491">
    <property type="entry name" value="Lipoate_protein_ligase_C"/>
</dbReference>
<comment type="pathway">
    <text evidence="1">Protein modification; protein lipoylation via exogenous pathway; protein N(6)-(lipoyl)lysine from lipoate: step 2/2.</text>
</comment>
<comment type="pathway">
    <text evidence="2">Protein modification; protein lipoylation via exogenous pathway; protein N(6)-(lipoyl)lysine from lipoate: step 1/2.</text>
</comment>
<dbReference type="GO" id="GO:0016979">
    <property type="term" value="F:lipoate-protein ligase activity"/>
    <property type="evidence" value="ECO:0007669"/>
    <property type="project" value="UniProtKB-EC"/>
</dbReference>
<dbReference type="EC" id="6.3.1.20" evidence="3"/>
<dbReference type="CDD" id="cd16443">
    <property type="entry name" value="LplA"/>
    <property type="match status" value="1"/>
</dbReference>
<dbReference type="PANTHER" id="PTHR43679">
    <property type="entry name" value="OCTANOYLTRANSFERASE LIPM-RELATED"/>
    <property type="match status" value="1"/>
</dbReference>
<name>A0AAF0IBA0_ODILC</name>
<evidence type="ECO:0000313" key="9">
    <source>
        <dbReference type="EMBL" id="WEU40151.1"/>
    </source>
</evidence>
<dbReference type="Gene3D" id="3.30.930.10">
    <property type="entry name" value="Bira Bifunctional Protein, Domain 2"/>
    <property type="match status" value="1"/>
</dbReference>
<keyword evidence="5" id="KW-0547">Nucleotide-binding</keyword>
<evidence type="ECO:0000256" key="6">
    <source>
        <dbReference type="ARBA" id="ARBA00022840"/>
    </source>
</evidence>
<organism evidence="9 10">
    <name type="scientific">Odinarchaeota yellowstonii (strain LCB_4)</name>
    <dbReference type="NCBI Taxonomy" id="1841599"/>
    <lineage>
        <taxon>Archaea</taxon>
        <taxon>Promethearchaeati</taxon>
        <taxon>Candidatus Odinarchaeota</taxon>
        <taxon>Candidatus Odinarchaeia</taxon>
        <taxon>Candidatus Odinarchaeales</taxon>
        <taxon>Candidatus Odinarchaeaceae</taxon>
        <taxon>Candidatus Odinarchaeum</taxon>
    </lineage>
</organism>
<evidence type="ECO:0000313" key="10">
    <source>
        <dbReference type="Proteomes" id="UP000186851"/>
    </source>
</evidence>
<dbReference type="InterPro" id="IPR004143">
    <property type="entry name" value="BPL_LPL_catalytic"/>
</dbReference>
<feature type="domain" description="BPL/LPL catalytic" evidence="8">
    <location>
        <begin position="31"/>
        <end position="224"/>
    </location>
</feature>
<dbReference type="GO" id="GO:0009249">
    <property type="term" value="P:protein lipoylation"/>
    <property type="evidence" value="ECO:0007669"/>
    <property type="project" value="UniProtKB-ARBA"/>
</dbReference>
<dbReference type="EMBL" id="CP091871">
    <property type="protein sequence ID" value="WEU40151.1"/>
    <property type="molecule type" value="Genomic_DNA"/>
</dbReference>
<dbReference type="Proteomes" id="UP000186851">
    <property type="component" value="Chromosome"/>
</dbReference>
<dbReference type="SUPFAM" id="SSF82649">
    <property type="entry name" value="SufE/NifU"/>
    <property type="match status" value="1"/>
</dbReference>
<evidence type="ECO:0000256" key="4">
    <source>
        <dbReference type="ARBA" id="ARBA00022598"/>
    </source>
</evidence>
<evidence type="ECO:0000256" key="7">
    <source>
        <dbReference type="ARBA" id="ARBA00048037"/>
    </source>
</evidence>
<evidence type="ECO:0000256" key="5">
    <source>
        <dbReference type="ARBA" id="ARBA00022741"/>
    </source>
</evidence>
<sequence length="521" mass="59653">MEVWRVLDTGLLTGAENITLDRVILDARAEGVIHNTFRFLRFNPPVALVGYHQSVEQEIRISYCLENNIDINRRITGGGAIYFSPEHLGWEVFATLDGVRFPYKVELLYRRLCNAAVKGLRKLGLKARFRPKNDIEIGHRKISGTGGTSTGGAFMFQGTLLVDLDVDKMLRALKVPVKKLSDKEVESLKERVTTIKWELGYTPSYEEIKKAILEGFSEEFQIKFVEGEITDFERTEFLSKLPYFSSNEWVYGIRPSGNQDNSLFTVRKTPGGLVKLALSVDVELNLITSAFITGDFFAYPPGIIYDLESSLKHIPLKLEEVSKALLNMRRREFQIPGVKINDFKLLFKEAIQRIKYTRYGLTLNEVNNLFFVNKDLDYFMVNGVDSLLLPYCSKLVGCDYRHREGCTLCGLCTVGDGYKLASKYNLKPFTIVNYEHLEEKLKELDETGSKGYIGCCCEPFYEKHQPDFEKFRTPGLLINIEQTTCYDLGLEKEAYKGRFESQTALNTSLLEKMLYLIFKHR</sequence>
<accession>A0AAF0IBA0</accession>
<keyword evidence="4" id="KW-0436">Ligase</keyword>
<dbReference type="AlphaFoldDB" id="A0AAF0IBA0"/>
<reference evidence="9" key="1">
    <citation type="journal article" date="2017" name="Nature">
        <title>Asgard archaea illuminate the origin of eukaryotic cellular complexity.</title>
        <authorList>
            <person name="Zaremba-Niedzwiedzka K."/>
            <person name="Caceres E.F."/>
            <person name="Saw J.H."/>
            <person name="Backstrom D."/>
            <person name="Juzokaite L."/>
            <person name="Vancaester E."/>
            <person name="Seitz K.W."/>
            <person name="Anantharaman K."/>
            <person name="Starnawski P."/>
            <person name="Kjeldsen K.U."/>
            <person name="Scott M.B."/>
            <person name="Nunoura T."/>
            <person name="Banfield J.F."/>
            <person name="Schramm A."/>
            <person name="Baker B.J."/>
            <person name="Spang A."/>
            <person name="Ettema T.J.G."/>
        </authorList>
    </citation>
    <scope>NUCLEOTIDE SEQUENCE</scope>
    <source>
        <strain evidence="9">LCB_4</strain>
    </source>
</reference>
<evidence type="ECO:0000259" key="8">
    <source>
        <dbReference type="PROSITE" id="PS51733"/>
    </source>
</evidence>
<dbReference type="SUPFAM" id="SSF55681">
    <property type="entry name" value="Class II aaRS and biotin synthetases"/>
    <property type="match status" value="1"/>
</dbReference>
<evidence type="ECO:0000256" key="1">
    <source>
        <dbReference type="ARBA" id="ARBA00005085"/>
    </source>
</evidence>
<dbReference type="KEGG" id="oyw:OdinLCB4_006680"/>
<comment type="catalytic activity">
    <reaction evidence="7">
        <text>L-lysyl-[lipoyl-carrier protein] + (R)-lipoate + ATP = N(6)-[(R)-lipoyl]-L-lysyl-[lipoyl-carrier protein] + AMP + diphosphate + H(+)</text>
        <dbReference type="Rhea" id="RHEA:49288"/>
        <dbReference type="Rhea" id="RHEA-COMP:10500"/>
        <dbReference type="Rhea" id="RHEA-COMP:10502"/>
        <dbReference type="ChEBI" id="CHEBI:15378"/>
        <dbReference type="ChEBI" id="CHEBI:29969"/>
        <dbReference type="ChEBI" id="CHEBI:30616"/>
        <dbReference type="ChEBI" id="CHEBI:33019"/>
        <dbReference type="ChEBI" id="CHEBI:83088"/>
        <dbReference type="ChEBI" id="CHEBI:83099"/>
        <dbReference type="ChEBI" id="CHEBI:456215"/>
        <dbReference type="EC" id="6.3.1.20"/>
    </reaction>
</comment>
<protein>
    <recommendedName>
        <fullName evidence="3">lipoate--protein ligase</fullName>
        <ecNumber evidence="3">6.3.1.20</ecNumber>
    </recommendedName>
</protein>
<dbReference type="InterPro" id="IPR045864">
    <property type="entry name" value="aa-tRNA-synth_II/BPL/LPL"/>
</dbReference>
<dbReference type="GO" id="GO:0005524">
    <property type="term" value="F:ATP binding"/>
    <property type="evidence" value="ECO:0007669"/>
    <property type="project" value="UniProtKB-KW"/>
</dbReference>
<evidence type="ECO:0000256" key="2">
    <source>
        <dbReference type="ARBA" id="ARBA00005124"/>
    </source>
</evidence>
<dbReference type="Pfam" id="PF21948">
    <property type="entry name" value="LplA-B_cat"/>
    <property type="match status" value="1"/>
</dbReference>
<dbReference type="InterPro" id="IPR002829">
    <property type="entry name" value="DUF116"/>
</dbReference>
<dbReference type="Pfam" id="PF01976">
    <property type="entry name" value="DUF116"/>
    <property type="match status" value="1"/>
</dbReference>
<gene>
    <name evidence="9" type="ORF">OdinLCB4_006680</name>
</gene>
<keyword evidence="6" id="KW-0067">ATP-binding</keyword>
<dbReference type="PROSITE" id="PS51733">
    <property type="entry name" value="BPL_LPL_CATALYTIC"/>
    <property type="match status" value="1"/>
</dbReference>
<dbReference type="Pfam" id="PF10437">
    <property type="entry name" value="Lip_prot_lig_C"/>
    <property type="match status" value="1"/>
</dbReference>
<dbReference type="PANTHER" id="PTHR43679:SF2">
    <property type="entry name" value="OCTANOYL-[GCVH]:PROTEIN N-OCTANOYLTRANSFERASE"/>
    <property type="match status" value="1"/>
</dbReference>
<proteinExistence type="predicted"/>